<evidence type="ECO:0000313" key="3">
    <source>
        <dbReference type="Proteomes" id="UP001338125"/>
    </source>
</evidence>
<feature type="signal peptide" evidence="1">
    <location>
        <begin position="1"/>
        <end position="17"/>
    </location>
</feature>
<dbReference type="EMBL" id="JAVFKD010000016">
    <property type="protein sequence ID" value="KAK5988360.1"/>
    <property type="molecule type" value="Genomic_DNA"/>
</dbReference>
<feature type="chain" id="PRO_5047521304" evidence="1">
    <location>
        <begin position="18"/>
        <end position="68"/>
    </location>
</feature>
<proteinExistence type="predicted"/>
<comment type="caution">
    <text evidence="2">The sequence shown here is derived from an EMBL/GenBank/DDBJ whole genome shotgun (WGS) entry which is preliminary data.</text>
</comment>
<dbReference type="Proteomes" id="UP001338125">
    <property type="component" value="Unassembled WGS sequence"/>
</dbReference>
<keyword evidence="3" id="KW-1185">Reference proteome</keyword>
<sequence length="68" mass="7187">MKFAPVLVAAFAVIAAAKPIDPANDIPSTAKVSVDKCVQCREHCKLKEGTPESVCIVTECGIECVINN</sequence>
<protein>
    <submittedName>
        <fullName evidence="2">Uncharacterized protein</fullName>
    </submittedName>
</protein>
<evidence type="ECO:0000313" key="2">
    <source>
        <dbReference type="EMBL" id="KAK5988360.1"/>
    </source>
</evidence>
<gene>
    <name evidence="2" type="ORF">PT974_12512</name>
</gene>
<evidence type="ECO:0000256" key="1">
    <source>
        <dbReference type="SAM" id="SignalP"/>
    </source>
</evidence>
<reference evidence="2 3" key="1">
    <citation type="submission" date="2024-01" db="EMBL/GenBank/DDBJ databases">
        <title>Complete genome of Cladobotryum mycophilum ATHUM6906.</title>
        <authorList>
            <person name="Christinaki A.C."/>
            <person name="Myridakis A.I."/>
            <person name="Kouvelis V.N."/>
        </authorList>
    </citation>
    <scope>NUCLEOTIDE SEQUENCE [LARGE SCALE GENOMIC DNA]</scope>
    <source>
        <strain evidence="2 3">ATHUM6906</strain>
    </source>
</reference>
<name>A0ABR0S869_9HYPO</name>
<accession>A0ABR0S869</accession>
<keyword evidence="1" id="KW-0732">Signal</keyword>
<organism evidence="2 3">
    <name type="scientific">Cladobotryum mycophilum</name>
    <dbReference type="NCBI Taxonomy" id="491253"/>
    <lineage>
        <taxon>Eukaryota</taxon>
        <taxon>Fungi</taxon>
        <taxon>Dikarya</taxon>
        <taxon>Ascomycota</taxon>
        <taxon>Pezizomycotina</taxon>
        <taxon>Sordariomycetes</taxon>
        <taxon>Hypocreomycetidae</taxon>
        <taxon>Hypocreales</taxon>
        <taxon>Hypocreaceae</taxon>
        <taxon>Cladobotryum</taxon>
    </lineage>
</organism>